<accession>A0ABP7KYQ6</accession>
<dbReference type="PANTHER" id="PTHR24320">
    <property type="entry name" value="RETINOL DEHYDROGENASE"/>
    <property type="match status" value="1"/>
</dbReference>
<dbReference type="PANTHER" id="PTHR24320:SF148">
    <property type="entry name" value="NAD(P)-BINDING ROSSMANN-FOLD SUPERFAMILY PROTEIN"/>
    <property type="match status" value="1"/>
</dbReference>
<dbReference type="SUPFAM" id="SSF51735">
    <property type="entry name" value="NAD(P)-binding Rossmann-fold domains"/>
    <property type="match status" value="1"/>
</dbReference>
<proteinExistence type="inferred from homology"/>
<name>A0ABP7KYQ6_9ACTN</name>
<evidence type="ECO:0008006" key="5">
    <source>
        <dbReference type="Google" id="ProtNLM"/>
    </source>
</evidence>
<comment type="similarity">
    <text evidence="1">Belongs to the short-chain dehydrogenases/reductases (SDR) family.</text>
</comment>
<dbReference type="RefSeq" id="WP_345553089.1">
    <property type="nucleotide sequence ID" value="NZ_BAAAZA010000026.1"/>
</dbReference>
<sequence length="173" mass="18519">MSPIVFDDPMFEHRGYEWILAYGQSKTANILHGVGITARGADDGIEAFAVHPGAIPSTDLSPWATPDILRAMDLMDEDGNWVIDPEAGKKTPQQGASTQTWMATDPRLTGLGGVYGENNEVSPLVALPEPDDLQALAVVGKTPPGVVPHALDPDVADRLWDLSERLVPGTGIR</sequence>
<gene>
    <name evidence="3" type="ORF">GCM10022207_67560</name>
</gene>
<evidence type="ECO:0000256" key="1">
    <source>
        <dbReference type="ARBA" id="ARBA00006484"/>
    </source>
</evidence>
<evidence type="ECO:0000256" key="2">
    <source>
        <dbReference type="ARBA" id="ARBA00023002"/>
    </source>
</evidence>
<dbReference type="EMBL" id="BAAAZA010000026">
    <property type="protein sequence ID" value="GAA3890457.1"/>
    <property type="molecule type" value="Genomic_DNA"/>
</dbReference>
<reference evidence="4" key="1">
    <citation type="journal article" date="2019" name="Int. J. Syst. Evol. Microbiol.">
        <title>The Global Catalogue of Microorganisms (GCM) 10K type strain sequencing project: providing services to taxonomists for standard genome sequencing and annotation.</title>
        <authorList>
            <consortium name="The Broad Institute Genomics Platform"/>
            <consortium name="The Broad Institute Genome Sequencing Center for Infectious Disease"/>
            <person name="Wu L."/>
            <person name="Ma J."/>
        </authorList>
    </citation>
    <scope>NUCLEOTIDE SEQUENCE [LARGE SCALE GENOMIC DNA]</scope>
    <source>
        <strain evidence="4">JCM 16578</strain>
    </source>
</reference>
<organism evidence="3 4">
    <name type="scientific">Streptomyces lannensis</name>
    <dbReference type="NCBI Taxonomy" id="766498"/>
    <lineage>
        <taxon>Bacteria</taxon>
        <taxon>Bacillati</taxon>
        <taxon>Actinomycetota</taxon>
        <taxon>Actinomycetes</taxon>
        <taxon>Kitasatosporales</taxon>
        <taxon>Streptomycetaceae</taxon>
        <taxon>Streptomyces</taxon>
    </lineage>
</organism>
<keyword evidence="2" id="KW-0560">Oxidoreductase</keyword>
<protein>
    <recommendedName>
        <fullName evidence="5">Oxidoreductase</fullName>
    </recommendedName>
</protein>
<evidence type="ECO:0000313" key="3">
    <source>
        <dbReference type="EMBL" id="GAA3890457.1"/>
    </source>
</evidence>
<comment type="caution">
    <text evidence="3">The sequence shown here is derived from an EMBL/GenBank/DDBJ whole genome shotgun (WGS) entry which is preliminary data.</text>
</comment>
<dbReference type="InterPro" id="IPR036291">
    <property type="entry name" value="NAD(P)-bd_dom_sf"/>
</dbReference>
<dbReference type="Gene3D" id="3.40.50.720">
    <property type="entry name" value="NAD(P)-binding Rossmann-like Domain"/>
    <property type="match status" value="1"/>
</dbReference>
<evidence type="ECO:0000313" key="4">
    <source>
        <dbReference type="Proteomes" id="UP001501563"/>
    </source>
</evidence>
<keyword evidence="4" id="KW-1185">Reference proteome</keyword>
<dbReference type="Proteomes" id="UP001501563">
    <property type="component" value="Unassembled WGS sequence"/>
</dbReference>